<dbReference type="PROSITE" id="PS00802">
    <property type="entry name" value="TRANSKETOLASE_2"/>
    <property type="match status" value="1"/>
</dbReference>
<evidence type="ECO:0000256" key="9">
    <source>
        <dbReference type="ARBA" id="ARBA00022679"/>
    </source>
</evidence>
<dbReference type="InterPro" id="IPR033247">
    <property type="entry name" value="Transketolase_fam"/>
</dbReference>
<evidence type="ECO:0000256" key="4">
    <source>
        <dbReference type="ARBA" id="ARBA00001946"/>
    </source>
</evidence>
<evidence type="ECO:0000313" key="16">
    <source>
        <dbReference type="EMBL" id="ELQ76945.1"/>
    </source>
</evidence>
<evidence type="ECO:0000259" key="15">
    <source>
        <dbReference type="SMART" id="SM00861"/>
    </source>
</evidence>
<comment type="cofactor">
    <cofactor evidence="4">
        <name>Mg(2+)</name>
        <dbReference type="ChEBI" id="CHEBI:18420"/>
    </cofactor>
</comment>
<dbReference type="OrthoDB" id="10267175at2759"/>
<gene>
    <name evidence="16" type="ORF">THOM_0043</name>
</gene>
<keyword evidence="10" id="KW-0479">Metal-binding</keyword>
<evidence type="ECO:0000256" key="1">
    <source>
        <dbReference type="ARBA" id="ARBA00001913"/>
    </source>
</evidence>
<evidence type="ECO:0000256" key="3">
    <source>
        <dbReference type="ARBA" id="ARBA00001941"/>
    </source>
</evidence>
<organism evidence="16 17">
    <name type="scientific">Trachipleistophora hominis</name>
    <name type="common">Microsporidian parasite</name>
    <dbReference type="NCBI Taxonomy" id="72359"/>
    <lineage>
        <taxon>Eukaryota</taxon>
        <taxon>Fungi</taxon>
        <taxon>Fungi incertae sedis</taxon>
        <taxon>Microsporidia</taxon>
        <taxon>Pleistophoridae</taxon>
        <taxon>Trachipleistophora</taxon>
    </lineage>
</organism>
<dbReference type="GO" id="GO:0046872">
    <property type="term" value="F:metal ion binding"/>
    <property type="evidence" value="ECO:0007669"/>
    <property type="project" value="UniProtKB-KW"/>
</dbReference>
<dbReference type="EMBL" id="JH993801">
    <property type="protein sequence ID" value="ELQ76945.1"/>
    <property type="molecule type" value="Genomic_DNA"/>
</dbReference>
<dbReference type="GO" id="GO:0004802">
    <property type="term" value="F:transketolase activity"/>
    <property type="evidence" value="ECO:0007669"/>
    <property type="project" value="UniProtKB-EC"/>
</dbReference>
<evidence type="ECO:0000256" key="12">
    <source>
        <dbReference type="ARBA" id="ARBA00022842"/>
    </source>
</evidence>
<evidence type="ECO:0000256" key="11">
    <source>
        <dbReference type="ARBA" id="ARBA00022837"/>
    </source>
</evidence>
<dbReference type="VEuPathDB" id="MicrosporidiaDB:THOM_0043"/>
<evidence type="ECO:0000256" key="2">
    <source>
        <dbReference type="ARBA" id="ARBA00001936"/>
    </source>
</evidence>
<dbReference type="InterPro" id="IPR009014">
    <property type="entry name" value="Transketo_C/PFOR_II"/>
</dbReference>
<keyword evidence="12" id="KW-0460">Magnesium</keyword>
<accession>L7K021</accession>
<evidence type="ECO:0000256" key="8">
    <source>
        <dbReference type="ARBA" id="ARBA00013152"/>
    </source>
</evidence>
<keyword evidence="17" id="KW-1185">Reference proteome</keyword>
<dbReference type="SUPFAM" id="SSF52518">
    <property type="entry name" value="Thiamin diphosphate-binding fold (THDP-binding)"/>
    <property type="match status" value="2"/>
</dbReference>
<comment type="cofactor">
    <cofactor evidence="5">
        <name>thiamine diphosphate</name>
        <dbReference type="ChEBI" id="CHEBI:58937"/>
    </cofactor>
</comment>
<evidence type="ECO:0000256" key="7">
    <source>
        <dbReference type="ARBA" id="ARBA00011738"/>
    </source>
</evidence>
<dbReference type="Pfam" id="PF00456">
    <property type="entry name" value="Transketolase_N"/>
    <property type="match status" value="1"/>
</dbReference>
<dbReference type="InterPro" id="IPR005474">
    <property type="entry name" value="Transketolase_N"/>
</dbReference>
<keyword evidence="11" id="KW-0106">Calcium</keyword>
<reference evidence="16 17" key="1">
    <citation type="journal article" date="2012" name="PLoS Pathog.">
        <title>The genome of the obligate intracellular parasite Trachipleistophora hominis: new insights into microsporidian genome dynamics and reductive evolution.</title>
        <authorList>
            <person name="Heinz E."/>
            <person name="Williams T.A."/>
            <person name="Nakjang S."/>
            <person name="Noel C.J."/>
            <person name="Swan D.C."/>
            <person name="Goldberg A.V."/>
            <person name="Harris S.R."/>
            <person name="Weinmaier T."/>
            <person name="Markert S."/>
            <person name="Becher D."/>
            <person name="Bernhardt J."/>
            <person name="Dagan T."/>
            <person name="Hacker C."/>
            <person name="Lucocq J.M."/>
            <person name="Schweder T."/>
            <person name="Rattei T."/>
            <person name="Hall N."/>
            <person name="Hirt R.P."/>
            <person name="Embley T.M."/>
        </authorList>
    </citation>
    <scope>NUCLEOTIDE SEQUENCE [LARGE SCALE GENOMIC DNA]</scope>
</reference>
<comment type="similarity">
    <text evidence="6">Belongs to the transketolase family.</text>
</comment>
<proteinExistence type="inferred from homology"/>
<dbReference type="InParanoid" id="L7K021"/>
<dbReference type="GO" id="GO:0005829">
    <property type="term" value="C:cytosol"/>
    <property type="evidence" value="ECO:0007669"/>
    <property type="project" value="TreeGrafter"/>
</dbReference>
<name>L7K021_TRAHO</name>
<dbReference type="GO" id="GO:0006098">
    <property type="term" value="P:pentose-phosphate shunt"/>
    <property type="evidence" value="ECO:0007669"/>
    <property type="project" value="TreeGrafter"/>
</dbReference>
<comment type="catalytic activity">
    <reaction evidence="14">
        <text>D-sedoheptulose 7-phosphate + D-glyceraldehyde 3-phosphate = aldehydo-D-ribose 5-phosphate + D-xylulose 5-phosphate</text>
        <dbReference type="Rhea" id="RHEA:10508"/>
        <dbReference type="ChEBI" id="CHEBI:57483"/>
        <dbReference type="ChEBI" id="CHEBI:57737"/>
        <dbReference type="ChEBI" id="CHEBI:58273"/>
        <dbReference type="ChEBI" id="CHEBI:59776"/>
        <dbReference type="EC" id="2.2.1.1"/>
    </reaction>
</comment>
<dbReference type="OMA" id="ADYMRGS"/>
<dbReference type="Gene3D" id="3.40.50.920">
    <property type="match status" value="1"/>
</dbReference>
<comment type="subunit">
    <text evidence="7">Homodimer.</text>
</comment>
<dbReference type="CDD" id="cd07033">
    <property type="entry name" value="TPP_PYR_DXS_TK_like"/>
    <property type="match status" value="1"/>
</dbReference>
<dbReference type="Proteomes" id="UP000011185">
    <property type="component" value="Unassembled WGS sequence"/>
</dbReference>
<dbReference type="EC" id="2.2.1.1" evidence="8"/>
<evidence type="ECO:0000313" key="17">
    <source>
        <dbReference type="Proteomes" id="UP000011185"/>
    </source>
</evidence>
<comment type="cofactor">
    <cofactor evidence="1">
        <name>Ca(2+)</name>
        <dbReference type="ChEBI" id="CHEBI:29108"/>
    </cofactor>
</comment>
<dbReference type="Gene3D" id="3.40.50.970">
    <property type="match status" value="2"/>
</dbReference>
<dbReference type="SUPFAM" id="SSF52922">
    <property type="entry name" value="TK C-terminal domain-like"/>
    <property type="match status" value="1"/>
</dbReference>
<dbReference type="InterPro" id="IPR029061">
    <property type="entry name" value="THDP-binding"/>
</dbReference>
<dbReference type="SMART" id="SM00861">
    <property type="entry name" value="Transket_pyr"/>
    <property type="match status" value="1"/>
</dbReference>
<dbReference type="CDD" id="cd02012">
    <property type="entry name" value="TPP_TK"/>
    <property type="match status" value="1"/>
</dbReference>
<evidence type="ECO:0000256" key="10">
    <source>
        <dbReference type="ARBA" id="ARBA00022723"/>
    </source>
</evidence>
<dbReference type="AlphaFoldDB" id="L7K021"/>
<dbReference type="FunFam" id="3.40.50.970:FF:000045">
    <property type="entry name" value="Transketolase"/>
    <property type="match status" value="1"/>
</dbReference>
<keyword evidence="9 16" id="KW-0808">Transferase</keyword>
<evidence type="ECO:0000256" key="14">
    <source>
        <dbReference type="ARBA" id="ARBA00049473"/>
    </source>
</evidence>
<dbReference type="PANTHER" id="PTHR43522">
    <property type="entry name" value="TRANSKETOLASE"/>
    <property type="match status" value="1"/>
</dbReference>
<evidence type="ECO:0000256" key="6">
    <source>
        <dbReference type="ARBA" id="ARBA00007131"/>
    </source>
</evidence>
<protein>
    <recommendedName>
        <fullName evidence="8">transketolase</fullName>
        <ecNumber evidence="8">2.2.1.1</ecNumber>
    </recommendedName>
</protein>
<sequence length="636" mass="71478">MPLIVMDEKIVQNVRYLCAQVVQRANSGHPGTPLALTPFMHVLYGKILRIHSKKLDHPNRDIFIMSNGHACVIQYVMLVLHGILKMEDLENFRQLGSKTPGHPEIFTDGVEATTGPLGQGLANAVGYSISIMKIRSKAKVYVIFGDGCYQEGISHEAFSLASHLVLKNITFIYDSNNVTIDGSTELSMSDDPVLRFRSYDFEIYEVNGEDLFEIERVLKIEPKKPKLIILRTRIAEGCSRVGDFKTHGAPLGQAVVDELKNGFGDFELDDSVLKFYDEARLKNQRLFEEDTMQNDVIKETYDSVLSQNNERGLDRVRDYVKSTKKMATREHIPHILDEFGEVFRIIGGSGDLTPSTLTRNETDIDFTKNNRNGTYIRFGIREHAMFAIQNGVTAHGYYRAFGSTFLNFISYGFPAVRLAALSRIPNIYLMTHDSIGLGEDGPTHQPIEILPLLRATPNLYVFRPCDGLESRFAFWFAATRRSSPTVISFTRQKVPEIAETNLDRMKHGAYFISKPDNSQITILASGSEVSIALETAVLLGSRNIPTAVVSFLSFELFEEQSLDYKETVLHDGMRVSLEAASTFGWSRYAHYSIGIDEFGHSAKAEDLYDHFGLVPCKLVEQICGFYSNYITSGNKC</sequence>
<keyword evidence="13" id="KW-0786">Thiamine pyrophosphate</keyword>
<dbReference type="Pfam" id="PF02779">
    <property type="entry name" value="Transket_pyr"/>
    <property type="match status" value="1"/>
</dbReference>
<comment type="cofactor">
    <cofactor evidence="2">
        <name>Mn(2+)</name>
        <dbReference type="ChEBI" id="CHEBI:29035"/>
    </cofactor>
</comment>
<dbReference type="Pfam" id="PF22613">
    <property type="entry name" value="Transketolase_C_1"/>
    <property type="match status" value="1"/>
</dbReference>
<evidence type="ECO:0000256" key="5">
    <source>
        <dbReference type="ARBA" id="ARBA00001964"/>
    </source>
</evidence>
<dbReference type="InterPro" id="IPR005475">
    <property type="entry name" value="Transketolase-like_Pyr-bd"/>
</dbReference>
<feature type="domain" description="Transketolase-like pyrimidine-binding" evidence="15">
    <location>
        <begin position="326"/>
        <end position="496"/>
    </location>
</feature>
<evidence type="ECO:0000256" key="13">
    <source>
        <dbReference type="ARBA" id="ARBA00023052"/>
    </source>
</evidence>
<dbReference type="STRING" id="72359.L7K021"/>
<dbReference type="InterPro" id="IPR020826">
    <property type="entry name" value="Transketolase_BS"/>
</dbReference>
<dbReference type="HOGENOM" id="CLU_009227_0_0_1"/>
<comment type="cofactor">
    <cofactor evidence="3">
        <name>Co(2+)</name>
        <dbReference type="ChEBI" id="CHEBI:48828"/>
    </cofactor>
</comment>
<dbReference type="FunCoup" id="L7K021">
    <property type="interactions" value="74"/>
</dbReference>
<dbReference type="InterPro" id="IPR055152">
    <property type="entry name" value="Transketolase-like_C_2"/>
</dbReference>
<dbReference type="PANTHER" id="PTHR43522:SF2">
    <property type="entry name" value="TRANSKETOLASE 1-RELATED"/>
    <property type="match status" value="1"/>
</dbReference>